<proteinExistence type="predicted"/>
<comment type="caution">
    <text evidence="1">The sequence shown here is derived from an EMBL/GenBank/DDBJ whole genome shotgun (WGS) entry which is preliminary data.</text>
</comment>
<evidence type="ECO:0000313" key="2">
    <source>
        <dbReference type="Proteomes" id="UP001642540"/>
    </source>
</evidence>
<accession>A0ABP1RC23</accession>
<dbReference type="Proteomes" id="UP001642540">
    <property type="component" value="Unassembled WGS sequence"/>
</dbReference>
<protein>
    <submittedName>
        <fullName evidence="1">Uncharacterized protein</fullName>
    </submittedName>
</protein>
<reference evidence="1 2" key="1">
    <citation type="submission" date="2024-08" db="EMBL/GenBank/DDBJ databases">
        <authorList>
            <person name="Cucini C."/>
            <person name="Frati F."/>
        </authorList>
    </citation>
    <scope>NUCLEOTIDE SEQUENCE [LARGE SCALE GENOMIC DNA]</scope>
</reference>
<sequence length="395" mass="44361">MSEYQFRKIYTRDRLSLLQSRLIPNPSTSLRTRSVSLAQDKENDRPVQASHDAPPLVDSHLYHGISLNELRVQETRGSMDLAKELLIGTHSQHSQLPNEEAVEVKEVDEQSAHTSNSQSRKVRFATDGGEEVMLLDKEGQPEPATATNYKGVHVKAPRPPNSCLKKRTAFTATGPRVPPGGKDTDRINRASMRLGLEKKGSPRLLQLPQLYCLYHRGYHQEDSATPTQKGNKIVGINAVAPEAIVRPSQVKGLRNRWTPLNIALQNYRPKFLRNRSIPSRHPLSSTSKGSNFVENLAWDNESEQQQQSMPRMSQTEKIRIASKNFIQYEMARRDLLRRNIGLKSLLKKSKGGGPTSQSNLKTLHVSSALGKIGNESDNELLEESQKHYVASNLQK</sequence>
<organism evidence="1 2">
    <name type="scientific">Orchesella dallaii</name>
    <dbReference type="NCBI Taxonomy" id="48710"/>
    <lineage>
        <taxon>Eukaryota</taxon>
        <taxon>Metazoa</taxon>
        <taxon>Ecdysozoa</taxon>
        <taxon>Arthropoda</taxon>
        <taxon>Hexapoda</taxon>
        <taxon>Collembola</taxon>
        <taxon>Entomobryomorpha</taxon>
        <taxon>Entomobryoidea</taxon>
        <taxon>Orchesellidae</taxon>
        <taxon>Orchesellinae</taxon>
        <taxon>Orchesella</taxon>
    </lineage>
</organism>
<name>A0ABP1RC23_9HEXA</name>
<evidence type="ECO:0000313" key="1">
    <source>
        <dbReference type="EMBL" id="CAL8122230.1"/>
    </source>
</evidence>
<gene>
    <name evidence="1" type="ORF">ODALV1_LOCUS19729</name>
</gene>
<dbReference type="EMBL" id="CAXLJM020000067">
    <property type="protein sequence ID" value="CAL8122230.1"/>
    <property type="molecule type" value="Genomic_DNA"/>
</dbReference>
<keyword evidence="2" id="KW-1185">Reference proteome</keyword>